<sequence>MPPTPAPIPIPLLAPVLESFDYGGNRPDDVFTGDGAVELLVLIVEENPDVAAVLKVIDELELAAAEGSTVPP</sequence>
<comment type="caution">
    <text evidence="1">The sequence shown here is derived from an EMBL/GenBank/DDBJ whole genome shotgun (WGS) entry which is preliminary data.</text>
</comment>
<evidence type="ECO:0000313" key="2">
    <source>
        <dbReference type="Proteomes" id="UP001408356"/>
    </source>
</evidence>
<dbReference type="Proteomes" id="UP001408356">
    <property type="component" value="Unassembled WGS sequence"/>
</dbReference>
<dbReference type="EMBL" id="JARVKF010000288">
    <property type="protein sequence ID" value="KAK9419832.1"/>
    <property type="molecule type" value="Genomic_DNA"/>
</dbReference>
<reference evidence="1 2" key="1">
    <citation type="journal article" date="2024" name="J. Plant Pathol.">
        <title>Sequence and assembly of the genome of Seiridium unicorne, isolate CBS 538.82, causal agent of cypress canker disease.</title>
        <authorList>
            <person name="Scali E."/>
            <person name="Rocca G.D."/>
            <person name="Danti R."/>
            <person name="Garbelotto M."/>
            <person name="Barberini S."/>
            <person name="Baroncelli R."/>
            <person name="Emiliani G."/>
        </authorList>
    </citation>
    <scope>NUCLEOTIDE SEQUENCE [LARGE SCALE GENOMIC DNA]</scope>
    <source>
        <strain evidence="1 2">BM-138-508</strain>
    </source>
</reference>
<organism evidence="1 2">
    <name type="scientific">Seiridium unicorne</name>
    <dbReference type="NCBI Taxonomy" id="138068"/>
    <lineage>
        <taxon>Eukaryota</taxon>
        <taxon>Fungi</taxon>
        <taxon>Dikarya</taxon>
        <taxon>Ascomycota</taxon>
        <taxon>Pezizomycotina</taxon>
        <taxon>Sordariomycetes</taxon>
        <taxon>Xylariomycetidae</taxon>
        <taxon>Amphisphaeriales</taxon>
        <taxon>Sporocadaceae</taxon>
        <taxon>Seiridium</taxon>
    </lineage>
</organism>
<evidence type="ECO:0000313" key="1">
    <source>
        <dbReference type="EMBL" id="KAK9419832.1"/>
    </source>
</evidence>
<proteinExistence type="predicted"/>
<accession>A0ABR2UZ46</accession>
<keyword evidence="2" id="KW-1185">Reference proteome</keyword>
<protein>
    <submittedName>
        <fullName evidence="1">Uncharacterized protein</fullName>
    </submittedName>
</protein>
<gene>
    <name evidence="1" type="ORF">SUNI508_07081</name>
</gene>
<name>A0ABR2UZ46_9PEZI</name>